<dbReference type="EMBL" id="CP012117">
    <property type="protein sequence ID" value="ANP27651.1"/>
    <property type="molecule type" value="Genomic_DNA"/>
</dbReference>
<reference evidence="8 9" key="1">
    <citation type="submission" date="2015-06" db="EMBL/GenBank/DDBJ databases">
        <title>Investigation of pathophysiology for high-risk pregnancy and development of treatment modality based on it.</title>
        <authorList>
            <person name="Kim B.-C."/>
            <person name="Lim S."/>
        </authorList>
    </citation>
    <scope>NUCLEOTIDE SEQUENCE [LARGE SCALE GENOMIC DNA]</scope>
    <source>
        <strain evidence="8 9">AD1-86</strain>
    </source>
</reference>
<evidence type="ECO:0000256" key="2">
    <source>
        <dbReference type="ARBA" id="ARBA00007165"/>
    </source>
</evidence>
<feature type="transmembrane region" description="Helical" evidence="6">
    <location>
        <begin position="226"/>
        <end position="244"/>
    </location>
</feature>
<evidence type="ECO:0000256" key="4">
    <source>
        <dbReference type="ARBA" id="ARBA00022989"/>
    </source>
</evidence>
<keyword evidence="4 6" id="KW-1133">Transmembrane helix</keyword>
<evidence type="ECO:0000313" key="8">
    <source>
        <dbReference type="EMBL" id="ANP27651.1"/>
    </source>
</evidence>
<dbReference type="Pfam" id="PF02104">
    <property type="entry name" value="SURF1"/>
    <property type="match status" value="1"/>
</dbReference>
<comment type="caution">
    <text evidence="6">Lacks conserved residue(s) required for the propagation of feature annotation.</text>
</comment>
<comment type="subcellular location">
    <subcellularLocation>
        <location evidence="6">Cell membrane</location>
        <topology evidence="6">Multi-pass membrane protein</topology>
    </subcellularLocation>
    <subcellularLocation>
        <location evidence="1">Membrane</location>
    </subcellularLocation>
</comment>
<dbReference type="STRING" id="1630135.DAD186_11010"/>
<gene>
    <name evidence="8" type="ORF">DAD186_11010</name>
</gene>
<evidence type="ECO:0000256" key="7">
    <source>
        <dbReference type="SAM" id="MobiDB-lite"/>
    </source>
</evidence>
<proteinExistence type="inferred from homology"/>
<dbReference type="CDD" id="cd06662">
    <property type="entry name" value="SURF1"/>
    <property type="match status" value="1"/>
</dbReference>
<dbReference type="Proteomes" id="UP000092596">
    <property type="component" value="Chromosome"/>
</dbReference>
<dbReference type="AlphaFoldDB" id="A0A1B0ZI87"/>
<keyword evidence="5 6" id="KW-0472">Membrane</keyword>
<evidence type="ECO:0000313" key="9">
    <source>
        <dbReference type="Proteomes" id="UP000092596"/>
    </source>
</evidence>
<dbReference type="KEGG" id="dva:DAD186_11010"/>
<dbReference type="PANTHER" id="PTHR23427:SF2">
    <property type="entry name" value="SURFEIT LOCUS PROTEIN 1"/>
    <property type="match status" value="1"/>
</dbReference>
<dbReference type="GO" id="GO:0005886">
    <property type="term" value="C:plasma membrane"/>
    <property type="evidence" value="ECO:0007669"/>
    <property type="project" value="UniProtKB-SubCell"/>
</dbReference>
<keyword evidence="6" id="KW-1003">Cell membrane</keyword>
<accession>A0A1B0ZI87</accession>
<dbReference type="InterPro" id="IPR002994">
    <property type="entry name" value="Surf1/Shy1"/>
</dbReference>
<evidence type="ECO:0000256" key="5">
    <source>
        <dbReference type="ARBA" id="ARBA00023136"/>
    </source>
</evidence>
<evidence type="ECO:0000256" key="1">
    <source>
        <dbReference type="ARBA" id="ARBA00004370"/>
    </source>
</evidence>
<name>A0A1B0ZI87_9MICO</name>
<sequence length="309" mass="34009">MRGANLRVVVTWRWALALLFVLLATLTCVRLGIWQWHRFEEKNARADVIEQHYDAEPIPLADAPASARTKLAASDDYTVVKARGHYCAEPECVLYVRNRVQGSSVGFWQLVPFKAVSGQTLLVVRGWVVAGQTDSVPSTRPDVPSGEVELVARLRPTEPRLTDRPQVEGQLHSVNAPDVVSQAPGLTQVLEGTYGEAVRENGTAPEGLAGLSKPETSIGPHLSYAFQWWIFSVFFLLGFVVAVRRTLRDEAEEREAEPDTSSAPGAPGGQASPSAHGRLHRYGSTRGGHHRSRGTDEDEEDSLLEERQE</sequence>
<comment type="similarity">
    <text evidence="2 6">Belongs to the SURF1 family.</text>
</comment>
<dbReference type="PROSITE" id="PS50895">
    <property type="entry name" value="SURF1"/>
    <property type="match status" value="1"/>
</dbReference>
<dbReference type="InterPro" id="IPR045214">
    <property type="entry name" value="Surf1/Surf4"/>
</dbReference>
<organism evidence="8 9">
    <name type="scientific">Dermabacter vaginalis</name>
    <dbReference type="NCBI Taxonomy" id="1630135"/>
    <lineage>
        <taxon>Bacteria</taxon>
        <taxon>Bacillati</taxon>
        <taxon>Actinomycetota</taxon>
        <taxon>Actinomycetes</taxon>
        <taxon>Micrococcales</taxon>
        <taxon>Dermabacteraceae</taxon>
        <taxon>Dermabacter</taxon>
    </lineage>
</organism>
<dbReference type="PANTHER" id="PTHR23427">
    <property type="entry name" value="SURFEIT LOCUS PROTEIN"/>
    <property type="match status" value="1"/>
</dbReference>
<evidence type="ECO:0000256" key="3">
    <source>
        <dbReference type="ARBA" id="ARBA00022692"/>
    </source>
</evidence>
<feature type="compositionally biased region" description="Basic residues" evidence="7">
    <location>
        <begin position="277"/>
        <end position="292"/>
    </location>
</feature>
<evidence type="ECO:0000256" key="6">
    <source>
        <dbReference type="RuleBase" id="RU363076"/>
    </source>
</evidence>
<dbReference type="PATRIC" id="fig|1630135.4.peg.1103"/>
<protein>
    <recommendedName>
        <fullName evidence="6">SURF1-like protein</fullName>
    </recommendedName>
</protein>
<dbReference type="RefSeq" id="WP_065247816.1">
    <property type="nucleotide sequence ID" value="NZ_CP012117.1"/>
</dbReference>
<feature type="region of interest" description="Disordered" evidence="7">
    <location>
        <begin position="252"/>
        <end position="309"/>
    </location>
</feature>
<keyword evidence="3 6" id="KW-0812">Transmembrane</keyword>